<sequence length="353" mass="35525">MLKPRRGAGAGQRAGSGPVWALGAVAGARGVTAAMLLTDGARILEFGEMAQRTYSPTARAALDAARGCWPDAPEVEAAARHVEAAVAEALRPFPETEVIGFQGPVLAHDPGGRGRHLAGDGGRIASALSRPVAWDFHSSDAALGGAGAPLGAFFHFALGKWLGADAPFALVSFGDMASLTWIDPRQPAPETPGALLAFETGPGPDHGPDAGTPDTALVETLLELGHFARMPPKTLPAQELAQIEAALEGLTPPDAAATRSALAVAAVARGLEHCPTRPARLLIAGGGRQGTALAQNLAAATGLAVEALDSDGAGIEAQAMAYLAMRTLHGLPTSCPATTGVAAAVGGGLISSP</sequence>
<protein>
    <submittedName>
        <fullName evidence="2">Anhydro-N-acetylmuramic acid kinase</fullName>
    </submittedName>
</protein>
<keyword evidence="1" id="KW-0119">Carbohydrate metabolism</keyword>
<evidence type="ECO:0000313" key="2">
    <source>
        <dbReference type="EMBL" id="TYB81792.1"/>
    </source>
</evidence>
<evidence type="ECO:0000313" key="3">
    <source>
        <dbReference type="Proteomes" id="UP000322080"/>
    </source>
</evidence>
<dbReference type="EMBL" id="VSIY01000005">
    <property type="protein sequence ID" value="TYB81792.1"/>
    <property type="molecule type" value="Genomic_DNA"/>
</dbReference>
<dbReference type="RefSeq" id="WP_148377600.1">
    <property type="nucleotide sequence ID" value="NZ_VSIY01000005.1"/>
</dbReference>
<dbReference type="GO" id="GO:0006040">
    <property type="term" value="P:amino sugar metabolic process"/>
    <property type="evidence" value="ECO:0007669"/>
    <property type="project" value="InterPro"/>
</dbReference>
<dbReference type="PANTHER" id="PTHR30605:SF0">
    <property type="entry name" value="ANHYDRO-N-ACETYLMURAMIC ACID KINASE"/>
    <property type="match status" value="1"/>
</dbReference>
<dbReference type="AlphaFoldDB" id="A0A5D0RJX6"/>
<dbReference type="Gene3D" id="3.30.420.40">
    <property type="match status" value="2"/>
</dbReference>
<dbReference type="GO" id="GO:0016773">
    <property type="term" value="F:phosphotransferase activity, alcohol group as acceptor"/>
    <property type="evidence" value="ECO:0007669"/>
    <property type="project" value="InterPro"/>
</dbReference>
<accession>A0A5D0RJX6</accession>
<reference evidence="2 3" key="1">
    <citation type="submission" date="2019-08" db="EMBL/GenBank/DDBJ databases">
        <title>Identification of a novel species of the genus Boseongicola.</title>
        <authorList>
            <person name="Zhang X.-Q."/>
        </authorList>
    </citation>
    <scope>NUCLEOTIDE SEQUENCE [LARGE SCALE GENOMIC DNA]</scope>
    <source>
        <strain evidence="2 3">HY14</strain>
    </source>
</reference>
<dbReference type="GO" id="GO:0005524">
    <property type="term" value="F:ATP binding"/>
    <property type="evidence" value="ECO:0007669"/>
    <property type="project" value="InterPro"/>
</dbReference>
<dbReference type="InterPro" id="IPR005338">
    <property type="entry name" value="Anhydro_N_Ac-Mur_kinase"/>
</dbReference>
<organism evidence="2 3">
    <name type="scientific">Maritimibacter fusiformis</name>
    <dbReference type="NCBI Taxonomy" id="2603819"/>
    <lineage>
        <taxon>Bacteria</taxon>
        <taxon>Pseudomonadati</taxon>
        <taxon>Pseudomonadota</taxon>
        <taxon>Alphaproteobacteria</taxon>
        <taxon>Rhodobacterales</taxon>
        <taxon>Roseobacteraceae</taxon>
        <taxon>Maritimibacter</taxon>
    </lineage>
</organism>
<evidence type="ECO:0000256" key="1">
    <source>
        <dbReference type="ARBA" id="ARBA00023277"/>
    </source>
</evidence>
<name>A0A5D0RJX6_9RHOB</name>
<dbReference type="GO" id="GO:0016301">
    <property type="term" value="F:kinase activity"/>
    <property type="evidence" value="ECO:0007669"/>
    <property type="project" value="UniProtKB-KW"/>
</dbReference>
<dbReference type="Pfam" id="PF03702">
    <property type="entry name" value="AnmK"/>
    <property type="match status" value="1"/>
</dbReference>
<dbReference type="GO" id="GO:0009254">
    <property type="term" value="P:peptidoglycan turnover"/>
    <property type="evidence" value="ECO:0007669"/>
    <property type="project" value="InterPro"/>
</dbReference>
<keyword evidence="2" id="KW-0418">Kinase</keyword>
<keyword evidence="3" id="KW-1185">Reference proteome</keyword>
<keyword evidence="2" id="KW-0808">Transferase</keyword>
<comment type="caution">
    <text evidence="2">The sequence shown here is derived from an EMBL/GenBank/DDBJ whole genome shotgun (WGS) entry which is preliminary data.</text>
</comment>
<gene>
    <name evidence="2" type="ORF">FVF75_08795</name>
</gene>
<dbReference type="PANTHER" id="PTHR30605">
    <property type="entry name" value="ANHYDRO-N-ACETYLMURAMIC ACID KINASE"/>
    <property type="match status" value="1"/>
</dbReference>
<dbReference type="Proteomes" id="UP000322080">
    <property type="component" value="Unassembled WGS sequence"/>
</dbReference>
<proteinExistence type="predicted"/>